<keyword evidence="2" id="KW-1185">Reference proteome</keyword>
<dbReference type="VEuPathDB" id="AmoebaDB:NF0072520"/>
<dbReference type="RefSeq" id="XP_044568256.1">
    <property type="nucleotide sequence ID" value="XM_044700925.1"/>
</dbReference>
<gene>
    <name evidence="1" type="ORF">FDP41_010608</name>
</gene>
<dbReference type="EMBL" id="VFQX01000006">
    <property type="protein sequence ID" value="KAF0983543.1"/>
    <property type="molecule type" value="Genomic_DNA"/>
</dbReference>
<name>A0A6A5BZG4_NAEFO</name>
<evidence type="ECO:0000313" key="2">
    <source>
        <dbReference type="Proteomes" id="UP000444721"/>
    </source>
</evidence>
<reference evidence="1 2" key="1">
    <citation type="journal article" date="2019" name="Sci. Rep.">
        <title>Nanopore sequencing improves the draft genome of the human pathogenic amoeba Naegleria fowleri.</title>
        <authorList>
            <person name="Liechti N."/>
            <person name="Schurch N."/>
            <person name="Bruggmann R."/>
            <person name="Wittwer M."/>
        </authorList>
    </citation>
    <scope>NUCLEOTIDE SEQUENCE [LARGE SCALE GENOMIC DNA]</scope>
    <source>
        <strain evidence="1 2">ATCC 30894</strain>
    </source>
</reference>
<protein>
    <submittedName>
        <fullName evidence="1">Uncharacterized protein</fullName>
    </submittedName>
</protein>
<dbReference type="VEuPathDB" id="AmoebaDB:NF0072530"/>
<comment type="caution">
    <text evidence="1">The sequence shown here is derived from an EMBL/GenBank/DDBJ whole genome shotgun (WGS) entry which is preliminary data.</text>
</comment>
<dbReference type="OrthoDB" id="10672066at2759"/>
<dbReference type="VEuPathDB" id="AmoebaDB:NfTy_013450"/>
<sequence length="191" mass="21980">MIREKQLLKKKTTSNTLQNNDHPLQNCFLVIDFEKYGLFVEGVCNCAINNNNECWLFEEDNGNPFGVQLATETNHQFFYERKVWMKGIIVMLDLATHTLKATHPKNYPTGLAISENDNDIIVAFQCIKTIFKMNVIETPVKTEAITLFDEDSYYENGNDDDNKDDLANTACIFYDVTVKWTARSEKLFGNI</sequence>
<accession>A0A6A5BZG4</accession>
<organism evidence="1 2">
    <name type="scientific">Naegleria fowleri</name>
    <name type="common">Brain eating amoeba</name>
    <dbReference type="NCBI Taxonomy" id="5763"/>
    <lineage>
        <taxon>Eukaryota</taxon>
        <taxon>Discoba</taxon>
        <taxon>Heterolobosea</taxon>
        <taxon>Tetramitia</taxon>
        <taxon>Eutetramitia</taxon>
        <taxon>Vahlkampfiidae</taxon>
        <taxon>Naegleria</taxon>
    </lineage>
</organism>
<dbReference type="Proteomes" id="UP000444721">
    <property type="component" value="Unassembled WGS sequence"/>
</dbReference>
<dbReference type="AlphaFoldDB" id="A0A6A5BZG4"/>
<dbReference type="VEuPathDB" id="AmoebaDB:FDP41_010608"/>
<proteinExistence type="predicted"/>
<evidence type="ECO:0000313" key="1">
    <source>
        <dbReference type="EMBL" id="KAF0983543.1"/>
    </source>
</evidence>
<dbReference type="GeneID" id="68117823"/>